<protein>
    <submittedName>
        <fullName evidence="1">Uncharacterized protein</fullName>
    </submittedName>
</protein>
<keyword evidence="2" id="KW-1185">Reference proteome</keyword>
<evidence type="ECO:0000313" key="1">
    <source>
        <dbReference type="EMBL" id="KAI3777214.1"/>
    </source>
</evidence>
<dbReference type="Proteomes" id="UP001056120">
    <property type="component" value="Linkage Group LG15"/>
</dbReference>
<organism evidence="1 2">
    <name type="scientific">Smallanthus sonchifolius</name>
    <dbReference type="NCBI Taxonomy" id="185202"/>
    <lineage>
        <taxon>Eukaryota</taxon>
        <taxon>Viridiplantae</taxon>
        <taxon>Streptophyta</taxon>
        <taxon>Embryophyta</taxon>
        <taxon>Tracheophyta</taxon>
        <taxon>Spermatophyta</taxon>
        <taxon>Magnoliopsida</taxon>
        <taxon>eudicotyledons</taxon>
        <taxon>Gunneridae</taxon>
        <taxon>Pentapetalae</taxon>
        <taxon>asterids</taxon>
        <taxon>campanulids</taxon>
        <taxon>Asterales</taxon>
        <taxon>Asteraceae</taxon>
        <taxon>Asteroideae</taxon>
        <taxon>Heliantheae alliance</taxon>
        <taxon>Millerieae</taxon>
        <taxon>Smallanthus</taxon>
    </lineage>
</organism>
<sequence>MEILGFLNQYDMSTPYDTVDNLSVHSFSSESYTDKESFTDRSYDHKASNINTKGQTPMTLAPTSLSSSKTFTISFGEQNSKDHIPTFNDSLGIEISGTGKVQDHVLAERKRREKLNRHLISLSALLPNLKKMDKASILEDAKNYIRELQDRVKELEGWSGINKTDAKECIIASNRSRIRGDDDNDSSSNETNSAEIEVRMSGSSVLVRIQSQNNSSLLVKVLSRMQKLGLSIISSSAMPFADTTTLITVVAQIEGDFSITATHLVKNLQLAI</sequence>
<reference evidence="1 2" key="2">
    <citation type="journal article" date="2022" name="Mol. Ecol. Resour.">
        <title>The genomes of chicory, endive, great burdock and yacon provide insights into Asteraceae paleo-polyploidization history and plant inulin production.</title>
        <authorList>
            <person name="Fan W."/>
            <person name="Wang S."/>
            <person name="Wang H."/>
            <person name="Wang A."/>
            <person name="Jiang F."/>
            <person name="Liu H."/>
            <person name="Zhao H."/>
            <person name="Xu D."/>
            <person name="Zhang Y."/>
        </authorList>
    </citation>
    <scope>NUCLEOTIDE SEQUENCE [LARGE SCALE GENOMIC DNA]</scope>
    <source>
        <strain evidence="2">cv. Yunnan</strain>
        <tissue evidence="1">Leaves</tissue>
    </source>
</reference>
<comment type="caution">
    <text evidence="1">The sequence shown here is derived from an EMBL/GenBank/DDBJ whole genome shotgun (WGS) entry which is preliminary data.</text>
</comment>
<proteinExistence type="predicted"/>
<dbReference type="EMBL" id="CM042032">
    <property type="protein sequence ID" value="KAI3777214.1"/>
    <property type="molecule type" value="Genomic_DNA"/>
</dbReference>
<evidence type="ECO:0000313" key="2">
    <source>
        <dbReference type="Proteomes" id="UP001056120"/>
    </source>
</evidence>
<name>A0ACB9G1D7_9ASTR</name>
<gene>
    <name evidence="1" type="ORF">L1987_47011</name>
</gene>
<reference evidence="2" key="1">
    <citation type="journal article" date="2022" name="Mol. Ecol. Resour.">
        <title>The genomes of chicory, endive, great burdock and yacon provide insights into Asteraceae palaeo-polyploidization history and plant inulin production.</title>
        <authorList>
            <person name="Fan W."/>
            <person name="Wang S."/>
            <person name="Wang H."/>
            <person name="Wang A."/>
            <person name="Jiang F."/>
            <person name="Liu H."/>
            <person name="Zhao H."/>
            <person name="Xu D."/>
            <person name="Zhang Y."/>
        </authorList>
    </citation>
    <scope>NUCLEOTIDE SEQUENCE [LARGE SCALE GENOMIC DNA]</scope>
    <source>
        <strain evidence="2">cv. Yunnan</strain>
    </source>
</reference>
<accession>A0ACB9G1D7</accession>